<protein>
    <submittedName>
        <fullName evidence="2">Uncharacterized protein</fullName>
    </submittedName>
</protein>
<feature type="region of interest" description="Disordered" evidence="1">
    <location>
        <begin position="1"/>
        <end position="26"/>
    </location>
</feature>
<dbReference type="EMBL" id="OC317614">
    <property type="protein sequence ID" value="CAD7397988.1"/>
    <property type="molecule type" value="Genomic_DNA"/>
</dbReference>
<name>A0A7R9CK26_TIMCR</name>
<gene>
    <name evidence="2" type="ORF">TCEB3V08_LOCUS4306</name>
</gene>
<sequence>MRKSQQRGRGGTGEDPGNVCHGGSELVTDSNENMICGAAQAVERVVGEACASVEKRRKGRTMRHNMTIK</sequence>
<dbReference type="AlphaFoldDB" id="A0A7R9CK26"/>
<evidence type="ECO:0000313" key="2">
    <source>
        <dbReference type="EMBL" id="CAD7397988.1"/>
    </source>
</evidence>
<organism evidence="2">
    <name type="scientific">Timema cristinae</name>
    <name type="common">Walking stick</name>
    <dbReference type="NCBI Taxonomy" id="61476"/>
    <lineage>
        <taxon>Eukaryota</taxon>
        <taxon>Metazoa</taxon>
        <taxon>Ecdysozoa</taxon>
        <taxon>Arthropoda</taxon>
        <taxon>Hexapoda</taxon>
        <taxon>Insecta</taxon>
        <taxon>Pterygota</taxon>
        <taxon>Neoptera</taxon>
        <taxon>Polyneoptera</taxon>
        <taxon>Phasmatodea</taxon>
        <taxon>Timematodea</taxon>
        <taxon>Timematoidea</taxon>
        <taxon>Timematidae</taxon>
        <taxon>Timema</taxon>
    </lineage>
</organism>
<proteinExistence type="predicted"/>
<reference evidence="2" key="1">
    <citation type="submission" date="2020-11" db="EMBL/GenBank/DDBJ databases">
        <authorList>
            <person name="Tran Van P."/>
        </authorList>
    </citation>
    <scope>NUCLEOTIDE SEQUENCE</scope>
</reference>
<evidence type="ECO:0000256" key="1">
    <source>
        <dbReference type="SAM" id="MobiDB-lite"/>
    </source>
</evidence>
<accession>A0A7R9CK26</accession>